<comment type="caution">
    <text evidence="1">The sequence shown here is derived from an EMBL/GenBank/DDBJ whole genome shotgun (WGS) entry which is preliminary data.</text>
</comment>
<dbReference type="GO" id="GO:0008967">
    <property type="term" value="F:phosphoglycolate phosphatase activity"/>
    <property type="evidence" value="ECO:0007669"/>
    <property type="project" value="TreeGrafter"/>
</dbReference>
<dbReference type="Proteomes" id="UP000310636">
    <property type="component" value="Unassembled WGS sequence"/>
</dbReference>
<evidence type="ECO:0000313" key="2">
    <source>
        <dbReference type="Proteomes" id="UP000310636"/>
    </source>
</evidence>
<dbReference type="PANTHER" id="PTHR43434">
    <property type="entry name" value="PHOSPHOGLYCOLATE PHOSPHATASE"/>
    <property type="match status" value="1"/>
</dbReference>
<dbReference type="InterPro" id="IPR023198">
    <property type="entry name" value="PGP-like_dom2"/>
</dbReference>
<dbReference type="NCBIfam" id="TIGR01549">
    <property type="entry name" value="HAD-SF-IA-v1"/>
    <property type="match status" value="1"/>
</dbReference>
<proteinExistence type="predicted"/>
<dbReference type="InterPro" id="IPR041492">
    <property type="entry name" value="HAD_2"/>
</dbReference>
<reference evidence="1 2" key="1">
    <citation type="submission" date="2019-04" db="EMBL/GenBank/DDBJ databases">
        <title>Cohnella sp. nov. isolated from preserved vegetables.</title>
        <authorList>
            <person name="Lin S.-Y."/>
            <person name="Hung M.-H."/>
            <person name="Young C.-C."/>
        </authorList>
    </citation>
    <scope>NUCLEOTIDE SEQUENCE [LARGE SCALE GENOMIC DNA]</scope>
    <source>
        <strain evidence="1 2">CC-MHH1044</strain>
    </source>
</reference>
<dbReference type="Gene3D" id="1.10.150.240">
    <property type="entry name" value="Putative phosphatase, domain 2"/>
    <property type="match status" value="1"/>
</dbReference>
<gene>
    <name evidence="1" type="ORF">E6C55_25270</name>
</gene>
<dbReference type="SFLD" id="SFLDG01129">
    <property type="entry name" value="C1.5:_HAD__Beta-PGM__Phosphata"/>
    <property type="match status" value="1"/>
</dbReference>
<dbReference type="AlphaFoldDB" id="A0A4S4BP80"/>
<dbReference type="OrthoDB" id="9792518at2"/>
<dbReference type="GO" id="GO:0006281">
    <property type="term" value="P:DNA repair"/>
    <property type="evidence" value="ECO:0007669"/>
    <property type="project" value="TreeGrafter"/>
</dbReference>
<dbReference type="SFLD" id="SFLDS00003">
    <property type="entry name" value="Haloacid_Dehalogenase"/>
    <property type="match status" value="1"/>
</dbReference>
<keyword evidence="2" id="KW-1185">Reference proteome</keyword>
<dbReference type="RefSeq" id="WP_136372612.1">
    <property type="nucleotide sequence ID" value="NZ_SSOB01000041.1"/>
</dbReference>
<dbReference type="InterPro" id="IPR006439">
    <property type="entry name" value="HAD-SF_hydro_IA"/>
</dbReference>
<dbReference type="SUPFAM" id="SSF56784">
    <property type="entry name" value="HAD-like"/>
    <property type="match status" value="1"/>
</dbReference>
<dbReference type="Gene3D" id="3.40.50.1000">
    <property type="entry name" value="HAD superfamily/HAD-like"/>
    <property type="match status" value="1"/>
</dbReference>
<dbReference type="Pfam" id="PF13419">
    <property type="entry name" value="HAD_2"/>
    <property type="match status" value="1"/>
</dbReference>
<organism evidence="1 2">
    <name type="scientific">Cohnella fermenti</name>
    <dbReference type="NCBI Taxonomy" id="2565925"/>
    <lineage>
        <taxon>Bacteria</taxon>
        <taxon>Bacillati</taxon>
        <taxon>Bacillota</taxon>
        <taxon>Bacilli</taxon>
        <taxon>Bacillales</taxon>
        <taxon>Paenibacillaceae</taxon>
        <taxon>Cohnella</taxon>
    </lineage>
</organism>
<dbReference type="InterPro" id="IPR036412">
    <property type="entry name" value="HAD-like_sf"/>
</dbReference>
<evidence type="ECO:0000313" key="1">
    <source>
        <dbReference type="EMBL" id="THF74357.1"/>
    </source>
</evidence>
<dbReference type="PANTHER" id="PTHR43434:SF13">
    <property type="entry name" value="PHOSPHOGLYCOLATE PHOSPHATASE"/>
    <property type="match status" value="1"/>
</dbReference>
<dbReference type="EMBL" id="SSOB01000041">
    <property type="protein sequence ID" value="THF74357.1"/>
    <property type="molecule type" value="Genomic_DNA"/>
</dbReference>
<name>A0A4S4BP80_9BACL</name>
<accession>A0A4S4BP80</accession>
<protein>
    <submittedName>
        <fullName evidence="1">Phosphoglycolate phosphatase</fullName>
    </submittedName>
</protein>
<sequence length="215" mass="24530">MYKTALFDWDGTLIDSRSALIKLYNEMAGKNGYIQIRDDKVSELSRLPIRERLRALEIPYYHLPSLIRKLKRAQRQRADIIEIVPGISAVLKELKDSGIHLHLLSSNSQTIIERILVQYRLPAFESICGDVPLFGKHRAIRRFIKENRMSQNEIVYIGDERRDIEACKKIGVPVIAVTWGYDATALLIEARPNAIAHDPSELLPLLLSSKSQTGR</sequence>
<dbReference type="InterPro" id="IPR050155">
    <property type="entry name" value="HAD-like_hydrolase_sf"/>
</dbReference>
<dbReference type="GO" id="GO:0005829">
    <property type="term" value="C:cytosol"/>
    <property type="evidence" value="ECO:0007669"/>
    <property type="project" value="TreeGrafter"/>
</dbReference>
<dbReference type="InterPro" id="IPR023214">
    <property type="entry name" value="HAD_sf"/>
</dbReference>